<sequence>MADNWVDVTAADLRRWADERGEDLDEHGARLLLDLAHEELGLTGPGALTPEGLRALLMEVFPEAVVAGADEVPAVLGTVRGLVAFLRDTGAVPAPLAAELETEVERIAPRFAEVVAETDTAERKVAAEVLAGLMRAEGVPADDREAVEAWVRDFEALPEEERFARTEEYLRQVEELVVPPVRLAPVAELAAAARASRLTEQVLALAEWTGERALGEDDRLTEADAEEAARALGLDEPRGVGQIDDESALERLWWAAVEAKAIVAEDGAAAPGPALADLRSGDDAELLKAWLPLFDSVAVPEHDPEDGLDALELVQNELTGVLIHLYEQDAPSVPQVLLDALLEHVGEAYDLSDAKAMSELVPDAFALELEILEEWGIVEPAGEGGRALTPLGVWAVRELLLADGFVAPVVGDLAGAPAADLVEGLVWHRPDTADEEIDGWLAAHDAKDAAADLVDVMRTGGPGARNLAAAVLHRVGPEAAPVVRAAREHPLVSPYAALWLNAIDDPSGRELSRDEYLWVFVDTVAGMLETAEPAEAVEAAIADAPPGTEMREMIEELWRTHHGDVAEVLEALGEHHPDKATAKAARTAAYKARSAAQGQRGGV</sequence>
<dbReference type="RefSeq" id="WP_131759255.1">
    <property type="nucleotide sequence ID" value="NZ_CAACUY010000072.1"/>
</dbReference>
<gene>
    <name evidence="1" type="ORF">ACFQZM_20820</name>
</gene>
<dbReference type="EMBL" id="JBHTGP010000011">
    <property type="protein sequence ID" value="MFD0686955.1"/>
    <property type="molecule type" value="Genomic_DNA"/>
</dbReference>
<organism evidence="1 2">
    <name type="scientific">Actinomadura fibrosa</name>
    <dbReference type="NCBI Taxonomy" id="111802"/>
    <lineage>
        <taxon>Bacteria</taxon>
        <taxon>Bacillati</taxon>
        <taxon>Actinomycetota</taxon>
        <taxon>Actinomycetes</taxon>
        <taxon>Streptosporangiales</taxon>
        <taxon>Thermomonosporaceae</taxon>
        <taxon>Actinomadura</taxon>
    </lineage>
</organism>
<name>A0ABW2XR80_9ACTN</name>
<evidence type="ECO:0000313" key="1">
    <source>
        <dbReference type="EMBL" id="MFD0686955.1"/>
    </source>
</evidence>
<evidence type="ECO:0000313" key="2">
    <source>
        <dbReference type="Proteomes" id="UP001597063"/>
    </source>
</evidence>
<comment type="caution">
    <text evidence="1">The sequence shown here is derived from an EMBL/GenBank/DDBJ whole genome shotgun (WGS) entry which is preliminary data.</text>
</comment>
<reference evidence="2" key="1">
    <citation type="journal article" date="2019" name="Int. J. Syst. Evol. Microbiol.">
        <title>The Global Catalogue of Microorganisms (GCM) 10K type strain sequencing project: providing services to taxonomists for standard genome sequencing and annotation.</title>
        <authorList>
            <consortium name="The Broad Institute Genomics Platform"/>
            <consortium name="The Broad Institute Genome Sequencing Center for Infectious Disease"/>
            <person name="Wu L."/>
            <person name="Ma J."/>
        </authorList>
    </citation>
    <scope>NUCLEOTIDE SEQUENCE [LARGE SCALE GENOMIC DNA]</scope>
    <source>
        <strain evidence="2">JCM 9371</strain>
    </source>
</reference>
<protein>
    <submittedName>
        <fullName evidence="1">Uncharacterized protein</fullName>
    </submittedName>
</protein>
<accession>A0ABW2XR80</accession>
<dbReference type="Proteomes" id="UP001597063">
    <property type="component" value="Unassembled WGS sequence"/>
</dbReference>
<proteinExistence type="predicted"/>
<keyword evidence="2" id="KW-1185">Reference proteome</keyword>